<comment type="caution">
    <text evidence="13">The sequence shown here is derived from an EMBL/GenBank/DDBJ whole genome shotgun (WGS) entry which is preliminary data.</text>
</comment>
<comment type="caution">
    <text evidence="11">Lacks conserved residue(s) required for the propagation of feature annotation.</text>
</comment>
<dbReference type="FunFam" id="3.90.950.10:FF:000002">
    <property type="entry name" value="Inosine/xanthosine triphosphatase"/>
    <property type="match status" value="1"/>
</dbReference>
<dbReference type="PANTHER" id="PTHR34699">
    <property type="match status" value="1"/>
</dbReference>
<keyword evidence="4 11" id="KW-0378">Hydrolase</keyword>
<evidence type="ECO:0000256" key="6">
    <source>
        <dbReference type="ARBA" id="ARBA00023080"/>
    </source>
</evidence>
<protein>
    <recommendedName>
        <fullName evidence="11">Inosine/xanthosine triphosphatase</fullName>
        <shortName evidence="11">ITPase/XTPase</shortName>
        <ecNumber evidence="11">3.6.1.73</ecNumber>
    </recommendedName>
    <alternativeName>
        <fullName evidence="11">Non-canonical purine NTP phosphatase</fullName>
    </alternativeName>
    <alternativeName>
        <fullName evidence="11">Non-standard purine NTP phosphatase</fullName>
    </alternativeName>
    <alternativeName>
        <fullName evidence="11">Nucleoside-triphosphate phosphatase</fullName>
        <shortName evidence="11">NTPase</shortName>
    </alternativeName>
</protein>
<dbReference type="STRING" id="562729.RNAN_1633"/>
<evidence type="ECO:0000256" key="11">
    <source>
        <dbReference type="HAMAP-Rule" id="MF_00648"/>
    </source>
</evidence>
<dbReference type="GO" id="GO:0000166">
    <property type="term" value="F:nucleotide binding"/>
    <property type="evidence" value="ECO:0007669"/>
    <property type="project" value="UniProtKB-KW"/>
</dbReference>
<comment type="cofactor">
    <cofactor evidence="11">
        <name>Mg(2+)</name>
        <dbReference type="ChEBI" id="CHEBI:18420"/>
    </cofactor>
    <cofactor evidence="11">
        <name>Mn(2+)</name>
        <dbReference type="ChEBI" id="CHEBI:29035"/>
    </cofactor>
    <text evidence="11">Binds 1 divalent metal cation per subunit; can use either Mg(2+) or Mn(2+).</text>
</comment>
<name>I1DX75_9GAMM</name>
<keyword evidence="6 11" id="KW-0546">Nucleotide metabolism</keyword>
<dbReference type="GO" id="GO:0009117">
    <property type="term" value="P:nucleotide metabolic process"/>
    <property type="evidence" value="ECO:0007669"/>
    <property type="project" value="UniProtKB-KW"/>
</dbReference>
<dbReference type="GO" id="GO:0046872">
    <property type="term" value="F:metal ion binding"/>
    <property type="evidence" value="ECO:0007669"/>
    <property type="project" value="UniProtKB-KW"/>
</dbReference>
<comment type="subunit">
    <text evidence="11">Homodimer.</text>
</comment>
<evidence type="ECO:0000256" key="4">
    <source>
        <dbReference type="ARBA" id="ARBA00022801"/>
    </source>
</evidence>
<evidence type="ECO:0000256" key="1">
    <source>
        <dbReference type="ARBA" id="ARBA00001936"/>
    </source>
</evidence>
<sequence>MKVIVASANPAKIRAVSAAFEQIFTAKAVEYRGQACESGVAAQPMDSDETLRGALNRLQAVAAAVPGADYYVALEAGLDGDSSFAWVVIAHQGKLSKSRSASVPLPPAALMALQQGEELGDVMDRMFAQQNVKQQGGAIAMLTNHLLTRAGVYQQAIILAMIPFMQPALFPPHT</sequence>
<dbReference type="InterPro" id="IPR050299">
    <property type="entry name" value="YjjX_NTPase"/>
</dbReference>
<comment type="cofactor">
    <cofactor evidence="1">
        <name>Mn(2+)</name>
        <dbReference type="ChEBI" id="CHEBI:29035"/>
    </cofactor>
</comment>
<dbReference type="InterPro" id="IPR026533">
    <property type="entry name" value="NTPase/PRRC1"/>
</dbReference>
<keyword evidence="3 11" id="KW-0547">Nucleotide-binding</keyword>
<comment type="catalytic activity">
    <reaction evidence="9 11">
        <text>XTP + H2O = XDP + phosphate + H(+)</text>
        <dbReference type="Rhea" id="RHEA:28406"/>
        <dbReference type="ChEBI" id="CHEBI:15377"/>
        <dbReference type="ChEBI" id="CHEBI:15378"/>
        <dbReference type="ChEBI" id="CHEBI:43474"/>
        <dbReference type="ChEBI" id="CHEBI:59884"/>
        <dbReference type="ChEBI" id="CHEBI:61314"/>
        <dbReference type="EC" id="3.6.1.73"/>
    </reaction>
</comment>
<dbReference type="Pfam" id="PF01931">
    <property type="entry name" value="NTPase_I-T"/>
    <property type="match status" value="1"/>
</dbReference>
<organism evidence="13 14">
    <name type="scientific">Rheinheimera nanhaiensis E407-8</name>
    <dbReference type="NCBI Taxonomy" id="562729"/>
    <lineage>
        <taxon>Bacteria</taxon>
        <taxon>Pseudomonadati</taxon>
        <taxon>Pseudomonadota</taxon>
        <taxon>Gammaproteobacteria</taxon>
        <taxon>Chromatiales</taxon>
        <taxon>Chromatiaceae</taxon>
        <taxon>Rheinheimera</taxon>
    </lineage>
</organism>
<dbReference type="InterPro" id="IPR002786">
    <property type="entry name" value="Non_canon_purine_NTPase"/>
</dbReference>
<dbReference type="PANTHER" id="PTHR34699:SF2">
    <property type="entry name" value="NON-CANONICAL PURINE NTP PHOSPHATASE_PRRC1 DOMAIN-CONTAINING PROTEIN"/>
    <property type="match status" value="1"/>
</dbReference>
<comment type="catalytic activity">
    <reaction evidence="8 11">
        <text>ITP + H2O = IDP + phosphate + H(+)</text>
        <dbReference type="Rhea" id="RHEA:28330"/>
        <dbReference type="ChEBI" id="CHEBI:15377"/>
        <dbReference type="ChEBI" id="CHEBI:15378"/>
        <dbReference type="ChEBI" id="CHEBI:43474"/>
        <dbReference type="ChEBI" id="CHEBI:58280"/>
        <dbReference type="ChEBI" id="CHEBI:61402"/>
        <dbReference type="EC" id="3.6.1.73"/>
    </reaction>
</comment>
<feature type="domain" description="Non-canonical purine NTP phosphatase/PRRC1" evidence="12">
    <location>
        <begin position="6"/>
        <end position="165"/>
    </location>
</feature>
<gene>
    <name evidence="13" type="ORF">RNAN_1633</name>
</gene>
<dbReference type="GO" id="GO:0006772">
    <property type="term" value="P:thiamine metabolic process"/>
    <property type="evidence" value="ECO:0007669"/>
    <property type="project" value="TreeGrafter"/>
</dbReference>
<dbReference type="GO" id="GO:0103023">
    <property type="term" value="F:ITPase activity"/>
    <property type="evidence" value="ECO:0007669"/>
    <property type="project" value="UniProtKB-EC"/>
</dbReference>
<evidence type="ECO:0000256" key="9">
    <source>
        <dbReference type="ARBA" id="ARBA00048781"/>
    </source>
</evidence>
<evidence type="ECO:0000256" key="2">
    <source>
        <dbReference type="ARBA" id="ARBA00022723"/>
    </source>
</evidence>
<evidence type="ECO:0000313" key="14">
    <source>
        <dbReference type="Proteomes" id="UP000004374"/>
    </source>
</evidence>
<dbReference type="Gene3D" id="3.90.950.10">
    <property type="match status" value="1"/>
</dbReference>
<comment type="similarity">
    <text evidence="10 11">Belongs to the YjjX NTPase family.</text>
</comment>
<evidence type="ECO:0000256" key="3">
    <source>
        <dbReference type="ARBA" id="ARBA00022741"/>
    </source>
</evidence>
<dbReference type="EMBL" id="BAFK01000007">
    <property type="protein sequence ID" value="GAB58653.1"/>
    <property type="molecule type" value="Genomic_DNA"/>
</dbReference>
<proteinExistence type="inferred from homology"/>
<evidence type="ECO:0000313" key="13">
    <source>
        <dbReference type="EMBL" id="GAB58653.1"/>
    </source>
</evidence>
<evidence type="ECO:0000256" key="5">
    <source>
        <dbReference type="ARBA" id="ARBA00022842"/>
    </source>
</evidence>
<dbReference type="AlphaFoldDB" id="I1DX75"/>
<evidence type="ECO:0000256" key="10">
    <source>
        <dbReference type="ARBA" id="ARBA00060855"/>
    </source>
</evidence>
<dbReference type="NCBIfam" id="NF003459">
    <property type="entry name" value="PRK05074.1"/>
    <property type="match status" value="1"/>
</dbReference>
<evidence type="ECO:0000259" key="12">
    <source>
        <dbReference type="Pfam" id="PF01931"/>
    </source>
</evidence>
<keyword evidence="5 11" id="KW-0460">Magnesium</keyword>
<accession>I1DX75</accession>
<evidence type="ECO:0000256" key="8">
    <source>
        <dbReference type="ARBA" id="ARBA00048174"/>
    </source>
</evidence>
<dbReference type="Proteomes" id="UP000004374">
    <property type="component" value="Unassembled WGS sequence"/>
</dbReference>
<reference evidence="13 14" key="1">
    <citation type="journal article" date="2012" name="J. Bacteriol.">
        <title>Genome Sequence of the Protease-Producing Bacterium Rheinheimera nanhaiensis E407-8T, Isolated from Deep-Sea Sediment of the South China Sea.</title>
        <authorList>
            <person name="Zhang X.-Y."/>
            <person name="Zhang Y.-J."/>
            <person name="Qin Q.-L."/>
            <person name="Xie B.-B."/>
            <person name="Chen X.-L."/>
            <person name="Zhou B.-C."/>
            <person name="Zhang Y.-Z."/>
        </authorList>
    </citation>
    <scope>NUCLEOTIDE SEQUENCE [LARGE SCALE GENOMIC DNA]</scope>
    <source>
        <strain evidence="13 14">E407-8</strain>
    </source>
</reference>
<evidence type="ECO:0000256" key="7">
    <source>
        <dbReference type="ARBA" id="ARBA00023211"/>
    </source>
</evidence>
<dbReference type="InterPro" id="IPR029001">
    <property type="entry name" value="ITPase-like_fam"/>
</dbReference>
<keyword evidence="2 11" id="KW-0479">Metal-binding</keyword>
<dbReference type="SUPFAM" id="SSF52972">
    <property type="entry name" value="ITPase-like"/>
    <property type="match status" value="1"/>
</dbReference>
<keyword evidence="14" id="KW-1185">Reference proteome</keyword>
<keyword evidence="7 11" id="KW-0464">Manganese</keyword>
<feature type="binding site" evidence="11">
    <location>
        <position position="37"/>
    </location>
    <ligand>
        <name>Mg(2+)</name>
        <dbReference type="ChEBI" id="CHEBI:18420"/>
    </ligand>
</feature>
<dbReference type="NCBIfam" id="TIGR00258">
    <property type="entry name" value="inosine/xanthosine triphosphatase"/>
    <property type="match status" value="1"/>
</dbReference>
<dbReference type="HAMAP" id="MF_00648">
    <property type="entry name" value="Non_canon_purine_NTPase_YjjX"/>
    <property type="match status" value="1"/>
</dbReference>
<dbReference type="EC" id="3.6.1.73" evidence="11"/>
<comment type="function">
    <text evidence="11">Phosphatase that hydrolyzes non-canonical purine nucleotides such as XTP and ITP to their respective diphosphate derivatives. Probably excludes non-canonical purines from DNA/RNA precursor pool, thus preventing their incorporation into DNA/RNA and avoiding chromosomal lesions.</text>
</comment>